<accession>A0ABW0KMC6</accession>
<reference evidence="2" key="1">
    <citation type="journal article" date="2019" name="Int. J. Syst. Evol. Microbiol.">
        <title>The Global Catalogue of Microorganisms (GCM) 10K type strain sequencing project: providing services to taxonomists for standard genome sequencing and annotation.</title>
        <authorList>
            <consortium name="The Broad Institute Genomics Platform"/>
            <consortium name="The Broad Institute Genome Sequencing Center for Infectious Disease"/>
            <person name="Wu L."/>
            <person name="Ma J."/>
        </authorList>
    </citation>
    <scope>NUCLEOTIDE SEQUENCE [LARGE SCALE GENOMIC DNA]</scope>
    <source>
        <strain evidence="2">CGMCC 4.1469</strain>
    </source>
</reference>
<proteinExistence type="predicted"/>
<protein>
    <submittedName>
        <fullName evidence="1">Uncharacterized protein</fullName>
    </submittedName>
</protein>
<sequence length="101" mass="11298">MDTPSTNRRSWNRLTQSARLASMPQGVDVRLAVRAEISAPQCRRQTASLWDDVLDLFCSRWLQAGFAALALAAFLACHHSLDVLNEMAWIWQLQGPVFAGI</sequence>
<evidence type="ECO:0000313" key="1">
    <source>
        <dbReference type="EMBL" id="MFC5454635.1"/>
    </source>
</evidence>
<dbReference type="EMBL" id="JBHSMQ010000002">
    <property type="protein sequence ID" value="MFC5454635.1"/>
    <property type="molecule type" value="Genomic_DNA"/>
</dbReference>
<name>A0ABW0KMC6_9BACT</name>
<keyword evidence="2" id="KW-1185">Reference proteome</keyword>
<comment type="caution">
    <text evidence="1">The sequence shown here is derived from an EMBL/GenBank/DDBJ whole genome shotgun (WGS) entry which is preliminary data.</text>
</comment>
<organism evidence="1 2">
    <name type="scientific">Prosthecobacter fluviatilis</name>
    <dbReference type="NCBI Taxonomy" id="445931"/>
    <lineage>
        <taxon>Bacteria</taxon>
        <taxon>Pseudomonadati</taxon>
        <taxon>Verrucomicrobiota</taxon>
        <taxon>Verrucomicrobiia</taxon>
        <taxon>Verrucomicrobiales</taxon>
        <taxon>Verrucomicrobiaceae</taxon>
        <taxon>Prosthecobacter</taxon>
    </lineage>
</organism>
<dbReference type="RefSeq" id="WP_377164913.1">
    <property type="nucleotide sequence ID" value="NZ_JBHSMQ010000002.1"/>
</dbReference>
<evidence type="ECO:0000313" key="2">
    <source>
        <dbReference type="Proteomes" id="UP001596052"/>
    </source>
</evidence>
<gene>
    <name evidence="1" type="ORF">ACFQDI_07225</name>
</gene>
<dbReference type="Proteomes" id="UP001596052">
    <property type="component" value="Unassembled WGS sequence"/>
</dbReference>